<proteinExistence type="predicted"/>
<dbReference type="InterPro" id="IPR024492">
    <property type="entry name" value="DUF2764"/>
</dbReference>
<evidence type="ECO:0000313" key="2">
    <source>
        <dbReference type="EMBL" id="CRI72727.1"/>
    </source>
</evidence>
<gene>
    <name evidence="1" type="ORF">BN1224_GiD_A_00930</name>
    <name evidence="2" type="ORF">BN1224_YK41_AG_00200</name>
</gene>
<name>A0A0F7WXM7_CHLPN</name>
<dbReference type="AlphaFoldDB" id="A0A0F7WXM7"/>
<accession>A0A0F7WXM7</accession>
<evidence type="ECO:0000313" key="1">
    <source>
        <dbReference type="EMBL" id="CRI41092.1"/>
    </source>
</evidence>
<dbReference type="Pfam" id="PF10962">
    <property type="entry name" value="DUF2764"/>
    <property type="match status" value="1"/>
</dbReference>
<dbReference type="EMBL" id="LN847008">
    <property type="protein sequence ID" value="CRI41092.1"/>
    <property type="molecule type" value="Genomic_DNA"/>
</dbReference>
<dbReference type="EMBL" id="LN849014">
    <property type="protein sequence ID" value="CRI72727.1"/>
    <property type="molecule type" value="Genomic_DNA"/>
</dbReference>
<organism evidence="1">
    <name type="scientific">Chlamydia pneumoniae</name>
    <name type="common">Chlamydophila pneumoniae</name>
    <dbReference type="NCBI Taxonomy" id="83558"/>
    <lineage>
        <taxon>Bacteria</taxon>
        <taxon>Pseudomonadati</taxon>
        <taxon>Chlamydiota</taxon>
        <taxon>Chlamydiia</taxon>
        <taxon>Chlamydiales</taxon>
        <taxon>Chlamydiaceae</taxon>
        <taxon>Chlamydia/Chlamydophila group</taxon>
        <taxon>Chlamydia</taxon>
    </lineage>
</organism>
<reference evidence="1" key="1">
    <citation type="submission" date="2015-05" db="EMBL/GenBank/DDBJ databases">
        <authorList>
            <person name="Rattei Thomas"/>
        </authorList>
    </citation>
    <scope>NUCLEOTIDE SEQUENCE</scope>
    <source>
        <strain evidence="1">GiD</strain>
        <strain evidence="2">YK41</strain>
    </source>
</reference>
<sequence length="266" mass="31322">MTQYYFLSSFLPTQLPESVPLFSISDLDDLLYLNLSENDLCNYGLLKRFFDFENFAFFWAGKPIPFSFGEVTQENVERMLSSQQWSDDNDFEDFFKDFLMNHKSSQDRLNHFSDLFREFLSYHQTNSSKFLRDYFRFQQQLRVVLAGFRARVLNMDVSYVLRDEDSSDPVVLEVLMQKDSPNYELPEEFSDLQGVLDDYGLLPHTLNRALALYQFHKLEGFCSDSYFDGNVILARCATYMFAIRNSLASVEKGREIINHIEKAIKW</sequence>
<protein>
    <submittedName>
        <fullName evidence="1">Uncharacterized protein CPn_0087/CP_0687/CPj0087/CpB0087</fullName>
    </submittedName>
</protein>